<proteinExistence type="predicted"/>
<dbReference type="RefSeq" id="WP_034817814.1">
    <property type="nucleotide sequence ID" value="NZ_JANIEK010000011.1"/>
</dbReference>
<evidence type="ECO:0000313" key="1">
    <source>
        <dbReference type="EMBL" id="MCT4794774.1"/>
    </source>
</evidence>
<dbReference type="EMBL" id="JANIEK010000011">
    <property type="protein sequence ID" value="MCT4794774.1"/>
    <property type="molecule type" value="Genomic_DNA"/>
</dbReference>
<evidence type="ECO:0000313" key="2">
    <source>
        <dbReference type="Proteomes" id="UP001206821"/>
    </source>
</evidence>
<comment type="caution">
    <text evidence="1">The sequence shown here is derived from an EMBL/GenBank/DDBJ whole genome shotgun (WGS) entry which is preliminary data.</text>
</comment>
<name>A0ABT2KWH2_9BACL</name>
<protein>
    <submittedName>
        <fullName evidence="1">Uncharacterized protein</fullName>
    </submittedName>
</protein>
<reference evidence="1 2" key="1">
    <citation type="submission" date="2022-07" db="EMBL/GenBank/DDBJ databases">
        <title>Genomic and pangenome structural analysis of the polyextremophile Exiguobacterium.</title>
        <authorList>
            <person name="Shen L."/>
        </authorList>
    </citation>
    <scope>NUCLEOTIDE SEQUENCE [LARGE SCALE GENOMIC DNA]</scope>
    <source>
        <strain evidence="1 2">12_1</strain>
    </source>
</reference>
<accession>A0ABT2KWH2</accession>
<dbReference type="Proteomes" id="UP001206821">
    <property type="component" value="Unassembled WGS sequence"/>
</dbReference>
<gene>
    <name evidence="1" type="ORF">NQG31_04410</name>
</gene>
<keyword evidence="2" id="KW-1185">Reference proteome</keyword>
<sequence length="107" mass="12553">MKTYDKMLIAIHEPDWNCYAEKVVWLYVAQPTDTKKRLFRLPNYIYYFVSLDEKRMPSEYGVVKTISPAITARELAEADYVSRGIDTSSLTEELIEEYEQFLNTINA</sequence>
<organism evidence="1 2">
    <name type="scientific">Exiguobacterium alkaliphilum</name>
    <dbReference type="NCBI Taxonomy" id="1428684"/>
    <lineage>
        <taxon>Bacteria</taxon>
        <taxon>Bacillati</taxon>
        <taxon>Bacillota</taxon>
        <taxon>Bacilli</taxon>
        <taxon>Bacillales</taxon>
        <taxon>Bacillales Family XII. Incertae Sedis</taxon>
        <taxon>Exiguobacterium</taxon>
    </lineage>
</organism>